<dbReference type="PANTHER" id="PTHR10120">
    <property type="entry name" value="CAAX PRENYL PROTEASE 1"/>
    <property type="match status" value="1"/>
</dbReference>
<keyword evidence="18" id="KW-1185">Reference proteome</keyword>
<comment type="similarity">
    <text evidence="14">Belongs to the peptidase M48A family.</text>
</comment>
<keyword evidence="3 14" id="KW-0812">Transmembrane</keyword>
<feature type="transmembrane region" description="Helical" evidence="14">
    <location>
        <begin position="106"/>
        <end position="135"/>
    </location>
</feature>
<protein>
    <recommendedName>
        <fullName evidence="14">CAAX prenyl protease</fullName>
        <ecNumber evidence="14">3.4.24.84</ecNumber>
    </recommendedName>
</protein>
<keyword evidence="7 13" id="KW-0862">Zinc</keyword>
<comment type="subcellular location">
    <subcellularLocation>
        <location evidence="1 14">Endoplasmic reticulum membrane</location>
        <topology evidence="1 14">Multi-pass membrane protein</topology>
    </subcellularLocation>
</comment>
<keyword evidence="2 14" id="KW-0645">Protease</keyword>
<name>A0A9N9RWH8_9DIPT</name>
<feature type="binding site" evidence="13">
    <location>
        <position position="301"/>
    </location>
    <ligand>
        <name>Zn(2+)</name>
        <dbReference type="ChEBI" id="CHEBI:29105"/>
        <note>catalytic</note>
    </ligand>
</feature>
<evidence type="ECO:0000256" key="13">
    <source>
        <dbReference type="PIRSR" id="PIRSR627057-2"/>
    </source>
</evidence>
<evidence type="ECO:0000313" key="18">
    <source>
        <dbReference type="Proteomes" id="UP001153620"/>
    </source>
</evidence>
<feature type="transmembrane region" description="Helical" evidence="14">
    <location>
        <begin position="353"/>
        <end position="377"/>
    </location>
</feature>
<feature type="binding site" evidence="13">
    <location>
        <position position="382"/>
    </location>
    <ligand>
        <name>Zn(2+)</name>
        <dbReference type="ChEBI" id="CHEBI:29105"/>
        <note>catalytic</note>
    </ligand>
</feature>
<feature type="transmembrane region" description="Helical" evidence="14">
    <location>
        <begin position="156"/>
        <end position="176"/>
    </location>
</feature>
<reference evidence="17" key="2">
    <citation type="submission" date="2022-10" db="EMBL/GenBank/DDBJ databases">
        <authorList>
            <consortium name="ENA_rothamsted_submissions"/>
            <consortium name="culmorum"/>
            <person name="King R."/>
        </authorList>
    </citation>
    <scope>NUCLEOTIDE SEQUENCE</scope>
</reference>
<dbReference type="InterPro" id="IPR027057">
    <property type="entry name" value="CAXX_Prtase_1"/>
</dbReference>
<feature type="domain" description="Peptidase M48" evidence="15">
    <location>
        <begin position="214"/>
        <end position="438"/>
    </location>
</feature>
<feature type="transmembrane region" description="Helical" evidence="14">
    <location>
        <begin position="6"/>
        <end position="24"/>
    </location>
</feature>
<evidence type="ECO:0000256" key="9">
    <source>
        <dbReference type="ARBA" id="ARBA00023049"/>
    </source>
</evidence>
<dbReference type="Pfam" id="PF16491">
    <property type="entry name" value="Peptidase_M48_N"/>
    <property type="match status" value="1"/>
</dbReference>
<dbReference type="InterPro" id="IPR001915">
    <property type="entry name" value="Peptidase_M48"/>
</dbReference>
<comment type="function">
    <text evidence="14">Proteolytically removes the C-terminal three residues of farnesylated proteins.</text>
</comment>
<feature type="transmembrane region" description="Helical" evidence="14">
    <location>
        <begin position="68"/>
        <end position="86"/>
    </location>
</feature>
<reference evidence="17" key="1">
    <citation type="submission" date="2022-01" db="EMBL/GenBank/DDBJ databases">
        <authorList>
            <person name="King R."/>
        </authorList>
    </citation>
    <scope>NUCLEOTIDE SEQUENCE</scope>
</reference>
<evidence type="ECO:0000256" key="7">
    <source>
        <dbReference type="ARBA" id="ARBA00022833"/>
    </source>
</evidence>
<dbReference type="GO" id="GO:0071586">
    <property type="term" value="P:CAAX-box protein processing"/>
    <property type="evidence" value="ECO:0007669"/>
    <property type="project" value="UniProtKB-UniRule"/>
</dbReference>
<evidence type="ECO:0000256" key="14">
    <source>
        <dbReference type="RuleBase" id="RU366005"/>
    </source>
</evidence>
<keyword evidence="8 14" id="KW-1133">Transmembrane helix</keyword>
<dbReference type="GO" id="GO:0046872">
    <property type="term" value="F:metal ion binding"/>
    <property type="evidence" value="ECO:0007669"/>
    <property type="project" value="UniProtKB-UniRule"/>
</dbReference>
<evidence type="ECO:0000256" key="5">
    <source>
        <dbReference type="ARBA" id="ARBA00022801"/>
    </source>
</evidence>
<comment type="cofactor">
    <cofactor evidence="13 14">
        <name>Zn(2+)</name>
        <dbReference type="ChEBI" id="CHEBI:29105"/>
    </cofactor>
    <text evidence="13 14">Binds 1 zinc ion per subunit.</text>
</comment>
<dbReference type="GO" id="GO:0005789">
    <property type="term" value="C:endoplasmic reticulum membrane"/>
    <property type="evidence" value="ECO:0007669"/>
    <property type="project" value="UniProtKB-SubCell"/>
</dbReference>
<keyword evidence="10 14" id="KW-0472">Membrane</keyword>
<feature type="active site" evidence="12">
    <location>
        <position position="302"/>
    </location>
</feature>
<feature type="transmembrane region" description="Helical" evidence="14">
    <location>
        <begin position="182"/>
        <end position="204"/>
    </location>
</feature>
<dbReference type="InterPro" id="IPR032456">
    <property type="entry name" value="Peptidase_M48_N"/>
</dbReference>
<gene>
    <name evidence="17" type="ORF">CHIRRI_LOCUS8013</name>
</gene>
<feature type="binding site" evidence="13">
    <location>
        <position position="305"/>
    </location>
    <ligand>
        <name>Zn(2+)</name>
        <dbReference type="ChEBI" id="CHEBI:29105"/>
        <note>catalytic</note>
    </ligand>
</feature>
<organism evidence="17 18">
    <name type="scientific">Chironomus riparius</name>
    <dbReference type="NCBI Taxonomy" id="315576"/>
    <lineage>
        <taxon>Eukaryota</taxon>
        <taxon>Metazoa</taxon>
        <taxon>Ecdysozoa</taxon>
        <taxon>Arthropoda</taxon>
        <taxon>Hexapoda</taxon>
        <taxon>Insecta</taxon>
        <taxon>Pterygota</taxon>
        <taxon>Neoptera</taxon>
        <taxon>Endopterygota</taxon>
        <taxon>Diptera</taxon>
        <taxon>Nematocera</taxon>
        <taxon>Chironomoidea</taxon>
        <taxon>Chironomidae</taxon>
        <taxon>Chironominae</taxon>
        <taxon>Chironomus</taxon>
    </lineage>
</organism>
<evidence type="ECO:0000256" key="8">
    <source>
        <dbReference type="ARBA" id="ARBA00022989"/>
    </source>
</evidence>
<dbReference type="FunFam" id="3.30.2010.10:FF:000002">
    <property type="entry name" value="CAAX prenyl protease"/>
    <property type="match status" value="1"/>
</dbReference>
<evidence type="ECO:0000256" key="3">
    <source>
        <dbReference type="ARBA" id="ARBA00022692"/>
    </source>
</evidence>
<keyword evidence="5 14" id="KW-0378">Hydrolase</keyword>
<evidence type="ECO:0000313" key="17">
    <source>
        <dbReference type="EMBL" id="CAG9805136.1"/>
    </source>
</evidence>
<evidence type="ECO:0000259" key="16">
    <source>
        <dbReference type="Pfam" id="PF16491"/>
    </source>
</evidence>
<feature type="transmembrane region" description="Helical" evidence="14">
    <location>
        <begin position="315"/>
        <end position="333"/>
    </location>
</feature>
<evidence type="ECO:0000256" key="4">
    <source>
        <dbReference type="ARBA" id="ARBA00022723"/>
    </source>
</evidence>
<sequence>MTTVLYSILGFLVFENLVELYLTFRQLKVYKTSKNVPEELKEALKEETFEKARLYGIDKAEFEIFKSILCDIIIVSIELYCGFIAYLWNEAIVYTGRFHLNPANEIHVSCIFLLIVNVIGIFKDLPFGIYSTFVLEEKHGFNKQTASFFIKDQLKAFAVGQAISIPIVACIVWIVQIGGDYFFVWLWAFVGLISMLLITFYPVYIAPLFDKFRPLQEGKLRTSIEELAASLSFPIGQLLVVEGSKRSHHSNAYFTGLWGVKRIVLFDTLLLNKGLADDSTLAADEKGKGCTDEEVLAVLAHELGHWKLGHMTKNIVIMQVQLFIIFMMFAYLFKFDALYEAVGFTNGKQPIIVGFLVIIMYVLAPFNTVVSFGMTLLSRKFEYQADAFAKQLGFAADLCKSLIKLHIDNLGFPIYDYLYSSWNHSHPTLLQRMSRLKDNSEDEFVKSKLHKKVN</sequence>
<keyword evidence="4 13" id="KW-0479">Metal-binding</keyword>
<dbReference type="EMBL" id="OU895878">
    <property type="protein sequence ID" value="CAG9805136.1"/>
    <property type="molecule type" value="Genomic_DNA"/>
</dbReference>
<evidence type="ECO:0000256" key="12">
    <source>
        <dbReference type="PIRSR" id="PIRSR627057-1"/>
    </source>
</evidence>
<evidence type="ECO:0000256" key="1">
    <source>
        <dbReference type="ARBA" id="ARBA00004477"/>
    </source>
</evidence>
<evidence type="ECO:0000259" key="15">
    <source>
        <dbReference type="Pfam" id="PF01435"/>
    </source>
</evidence>
<dbReference type="Gene3D" id="3.30.2010.10">
    <property type="entry name" value="Metalloproteases ('zincins'), catalytic domain"/>
    <property type="match status" value="1"/>
</dbReference>
<evidence type="ECO:0000256" key="2">
    <source>
        <dbReference type="ARBA" id="ARBA00022670"/>
    </source>
</evidence>
<dbReference type="AlphaFoldDB" id="A0A9N9RWH8"/>
<feature type="active site" description="Proton donor" evidence="12">
    <location>
        <position position="386"/>
    </location>
</feature>
<dbReference type="GO" id="GO:0004222">
    <property type="term" value="F:metalloendopeptidase activity"/>
    <property type="evidence" value="ECO:0007669"/>
    <property type="project" value="UniProtKB-UniRule"/>
</dbReference>
<accession>A0A9N9RWH8</accession>
<dbReference type="Pfam" id="PF01435">
    <property type="entry name" value="Peptidase_M48"/>
    <property type="match status" value="1"/>
</dbReference>
<evidence type="ECO:0000256" key="10">
    <source>
        <dbReference type="ARBA" id="ARBA00023136"/>
    </source>
</evidence>
<dbReference type="OrthoDB" id="360839at2759"/>
<dbReference type="Proteomes" id="UP001153620">
    <property type="component" value="Chromosome 2"/>
</dbReference>
<feature type="domain" description="CAAX prenyl protease 1 N-terminal" evidence="16">
    <location>
        <begin position="26"/>
        <end position="211"/>
    </location>
</feature>
<evidence type="ECO:0000256" key="11">
    <source>
        <dbReference type="ARBA" id="ARBA00044456"/>
    </source>
</evidence>
<comment type="catalytic activity">
    <reaction evidence="11 14">
        <text>Hydrolyzes the peptide bond -P2-(S-farnesyl or geranylgeranyl)C-P1'-P2'-P3'-COOH where P1' and P2' are amino acids with aliphatic side chains and P3' is any C-terminal residue.</text>
        <dbReference type="EC" id="3.4.24.84"/>
    </reaction>
</comment>
<dbReference type="EC" id="3.4.24.84" evidence="14"/>
<keyword evidence="9 14" id="KW-0482">Metalloprotease</keyword>
<proteinExistence type="inferred from homology"/>
<keyword evidence="6 14" id="KW-0256">Endoplasmic reticulum</keyword>
<evidence type="ECO:0000256" key="6">
    <source>
        <dbReference type="ARBA" id="ARBA00022824"/>
    </source>
</evidence>
<dbReference type="CDD" id="cd07343">
    <property type="entry name" value="M48A_Zmpste24p_like"/>
    <property type="match status" value="1"/>
</dbReference>